<feature type="compositionally biased region" description="Polar residues" evidence="10">
    <location>
        <begin position="1479"/>
        <end position="1488"/>
    </location>
</feature>
<feature type="region of interest" description="Disordered" evidence="10">
    <location>
        <begin position="33"/>
        <end position="63"/>
    </location>
</feature>
<evidence type="ECO:0000256" key="7">
    <source>
        <dbReference type="ARBA" id="ARBA00022840"/>
    </source>
</evidence>
<keyword evidence="4" id="KW-0808">Transferase</keyword>
<dbReference type="Pfam" id="PF00069">
    <property type="entry name" value="Pkinase"/>
    <property type="match status" value="1"/>
</dbReference>
<gene>
    <name evidence="12" type="ORF">PLOB_00029687</name>
</gene>
<feature type="compositionally biased region" description="Polar residues" evidence="10">
    <location>
        <begin position="827"/>
        <end position="859"/>
    </location>
</feature>
<dbReference type="PANTHER" id="PTHR13902">
    <property type="entry name" value="SERINE/THREONINE-PROTEIN KINASE WNK WITH NO LYSINE -RELATED"/>
    <property type="match status" value="1"/>
</dbReference>
<dbReference type="InterPro" id="IPR024678">
    <property type="entry name" value="Kinase_OSR1/WNK_CCT"/>
</dbReference>
<dbReference type="SUPFAM" id="SSF56112">
    <property type="entry name" value="Protein kinase-like (PK-like)"/>
    <property type="match status" value="1"/>
</dbReference>
<evidence type="ECO:0000256" key="1">
    <source>
        <dbReference type="ARBA" id="ARBA00001946"/>
    </source>
</evidence>
<evidence type="ECO:0000256" key="9">
    <source>
        <dbReference type="ARBA" id="ARBA00048679"/>
    </source>
</evidence>
<keyword evidence="5" id="KW-0547">Nucleotide-binding</keyword>
<dbReference type="Proteomes" id="UP001159405">
    <property type="component" value="Unassembled WGS sequence"/>
</dbReference>
<dbReference type="Pfam" id="PF12202">
    <property type="entry name" value="OSR1_C"/>
    <property type="match status" value="1"/>
</dbReference>
<dbReference type="InterPro" id="IPR050588">
    <property type="entry name" value="WNK_Ser-Thr_kinase"/>
</dbReference>
<reference evidence="12 13" key="1">
    <citation type="submission" date="2022-05" db="EMBL/GenBank/DDBJ databases">
        <authorList>
            <consortium name="Genoscope - CEA"/>
            <person name="William W."/>
        </authorList>
    </citation>
    <scope>NUCLEOTIDE SEQUENCE [LARGE SCALE GENOMIC DNA]</scope>
</reference>
<feature type="compositionally biased region" description="Low complexity" evidence="10">
    <location>
        <begin position="1444"/>
        <end position="1455"/>
    </location>
</feature>
<feature type="region of interest" description="Disordered" evidence="10">
    <location>
        <begin position="1235"/>
        <end position="1265"/>
    </location>
</feature>
<feature type="compositionally biased region" description="Polar residues" evidence="10">
    <location>
        <begin position="924"/>
        <end position="958"/>
    </location>
</feature>
<organism evidence="12 13">
    <name type="scientific">Porites lobata</name>
    <dbReference type="NCBI Taxonomy" id="104759"/>
    <lineage>
        <taxon>Eukaryota</taxon>
        <taxon>Metazoa</taxon>
        <taxon>Cnidaria</taxon>
        <taxon>Anthozoa</taxon>
        <taxon>Hexacorallia</taxon>
        <taxon>Scleractinia</taxon>
        <taxon>Fungiina</taxon>
        <taxon>Poritidae</taxon>
        <taxon>Porites</taxon>
    </lineage>
</organism>
<comment type="caution">
    <text evidence="12">The sequence shown here is derived from an EMBL/GenBank/DDBJ whole genome shotgun (WGS) entry which is preliminary data.</text>
</comment>
<feature type="compositionally biased region" description="Polar residues" evidence="10">
    <location>
        <begin position="584"/>
        <end position="603"/>
    </location>
</feature>
<evidence type="ECO:0000256" key="10">
    <source>
        <dbReference type="SAM" id="MobiDB-lite"/>
    </source>
</evidence>
<comment type="catalytic activity">
    <reaction evidence="8">
        <text>L-threonyl-[protein] + ATP = O-phospho-L-threonyl-[protein] + ADP + H(+)</text>
        <dbReference type="Rhea" id="RHEA:46608"/>
        <dbReference type="Rhea" id="RHEA-COMP:11060"/>
        <dbReference type="Rhea" id="RHEA-COMP:11605"/>
        <dbReference type="ChEBI" id="CHEBI:15378"/>
        <dbReference type="ChEBI" id="CHEBI:30013"/>
        <dbReference type="ChEBI" id="CHEBI:30616"/>
        <dbReference type="ChEBI" id="CHEBI:61977"/>
        <dbReference type="ChEBI" id="CHEBI:456216"/>
        <dbReference type="EC" id="2.7.11.1"/>
    </reaction>
</comment>
<keyword evidence="6" id="KW-0418">Kinase</keyword>
<dbReference type="SMART" id="SM00220">
    <property type="entry name" value="S_TKc"/>
    <property type="match status" value="1"/>
</dbReference>
<name>A0ABN8RY74_9CNID</name>
<keyword evidence="3" id="KW-0723">Serine/threonine-protein kinase</keyword>
<protein>
    <recommendedName>
        <fullName evidence="2">non-specific serine/threonine protein kinase</fullName>
        <ecNumber evidence="2">2.7.11.1</ecNumber>
    </recommendedName>
</protein>
<feature type="compositionally biased region" description="Polar residues" evidence="10">
    <location>
        <begin position="777"/>
        <end position="794"/>
    </location>
</feature>
<dbReference type="Gene3D" id="3.30.200.20">
    <property type="entry name" value="Phosphorylase Kinase, domain 1"/>
    <property type="match status" value="1"/>
</dbReference>
<dbReference type="InterPro" id="IPR056865">
    <property type="entry name" value="CCTL2_WNK"/>
</dbReference>
<feature type="compositionally biased region" description="Polar residues" evidence="10">
    <location>
        <begin position="1099"/>
        <end position="1117"/>
    </location>
</feature>
<feature type="compositionally biased region" description="Low complexity" evidence="10">
    <location>
        <begin position="1235"/>
        <end position="1249"/>
    </location>
</feature>
<feature type="region of interest" description="Disordered" evidence="10">
    <location>
        <begin position="1372"/>
        <end position="1495"/>
    </location>
</feature>
<feature type="compositionally biased region" description="Basic and acidic residues" evidence="10">
    <location>
        <begin position="1009"/>
        <end position="1026"/>
    </location>
</feature>
<dbReference type="PROSITE" id="PS50011">
    <property type="entry name" value="PROTEIN_KINASE_DOM"/>
    <property type="match status" value="1"/>
</dbReference>
<feature type="compositionally biased region" description="Basic and acidic residues" evidence="10">
    <location>
        <begin position="978"/>
        <end position="996"/>
    </location>
</feature>
<evidence type="ECO:0000256" key="4">
    <source>
        <dbReference type="ARBA" id="ARBA00022679"/>
    </source>
</evidence>
<feature type="compositionally biased region" description="Basic and acidic residues" evidence="10">
    <location>
        <begin position="1064"/>
        <end position="1077"/>
    </location>
</feature>
<comment type="catalytic activity">
    <reaction evidence="9">
        <text>L-seryl-[protein] + ATP = O-phospho-L-seryl-[protein] + ADP + H(+)</text>
        <dbReference type="Rhea" id="RHEA:17989"/>
        <dbReference type="Rhea" id="RHEA-COMP:9863"/>
        <dbReference type="Rhea" id="RHEA-COMP:11604"/>
        <dbReference type="ChEBI" id="CHEBI:15378"/>
        <dbReference type="ChEBI" id="CHEBI:29999"/>
        <dbReference type="ChEBI" id="CHEBI:30616"/>
        <dbReference type="ChEBI" id="CHEBI:83421"/>
        <dbReference type="ChEBI" id="CHEBI:456216"/>
        <dbReference type="EC" id="2.7.11.1"/>
    </reaction>
</comment>
<dbReference type="InterPro" id="IPR000719">
    <property type="entry name" value="Prot_kinase_dom"/>
</dbReference>
<feature type="compositionally biased region" description="Polar residues" evidence="10">
    <location>
        <begin position="1250"/>
        <end position="1265"/>
    </location>
</feature>
<evidence type="ECO:0000256" key="6">
    <source>
        <dbReference type="ARBA" id="ARBA00022777"/>
    </source>
</evidence>
<evidence type="ECO:0000256" key="5">
    <source>
        <dbReference type="ARBA" id="ARBA00022741"/>
    </source>
</evidence>
<feature type="compositionally biased region" description="Low complexity" evidence="10">
    <location>
        <begin position="1382"/>
        <end position="1392"/>
    </location>
</feature>
<feature type="domain" description="Protein kinase" evidence="11">
    <location>
        <begin position="75"/>
        <end position="334"/>
    </location>
</feature>
<proteinExistence type="predicted"/>
<feature type="compositionally biased region" description="Basic and acidic residues" evidence="10">
    <location>
        <begin position="757"/>
        <end position="774"/>
    </location>
</feature>
<dbReference type="InterPro" id="IPR011009">
    <property type="entry name" value="Kinase-like_dom_sf"/>
</dbReference>
<sequence length="1647" mass="180589">MESQGDEVPNEEFKKPQKHVKFNLNDVSAEDESKYIEPLADGTSKAPVKGENREKTVELEAEEKAVGASPEGRFLKFDIEVGRGSFKTVYKGLDTETGVAVAWCELQDKYSKAERARFKEEAEMLKQLQHPNIVKFHDSWETRLPNKDKKRVILVTELMTSGTLKTYLKRFKGVKEKILKSWCRQILKGLLFLHTRTPPIIHRDLKCDNIFINGTTGLVKIGDLGLATLKKSSFAKSVIGTPEFMAPEMYEEHYDESVDVYAFGMCMLEMTTLEYPYMECQNPAQIYRRVVSGIKPECLDKVGSKEIREIIEGCTKAKMDERYTIKEIIIHPFFQEDCGVKVNLVEPEPGIDSDHTKPVGTVKLLLQLEDPKKRKDKHKENEGIQFDFNLGTDQPEKVTLELVRQGFIYDEDQKAVTKSIRDRIAQVMLNRRSIKREISGEEKKEKEKLDSEEQAVKPEGEDSDKEQHPAETEKEKEDKEEKNSVEEPEPATAADASVNVQSGLPVKRVIDPTQERLEGIVESHDSPHGTIDERVLPVNQDAVAITEKKATGTSEEVFPDVTSGTDVTAAPSSVTVPPMEVETLPSSALTTPTETSFSATIPESGSMSSGYASNSSSLSSNISVASSASEVYSTGTPASSAGGSITSAVNVSSVSTPAPPGSTVPAEKKDKTGTKPTKKERLPRIQLKRITGSPEGPVAECSFDTYKNNRITFKFGIDDDEPDEVAVNMMNAGHLQECNKQLFEDQLRKVIVEAKEKVEKAKGRADSAVEKSGLDSHIQSSESSNAGVTSQQMLESPHPKEVPFFVDSAIGGKPETVSAPTEKRTASEPSQQVGSEQKSVVNTHEQSSDTTPVQTTSSSKVEEKTRQPVVLNPVPPQQVKQPQEEKAVSVEEVSEKAAQPEVKSDLDVSKEQTAQEPRPITPQPVETGNDTQSKVSERSQSPVDTVSSAVPPSGNIKTRFTVKKVEDPVLKSSSPPEAKPENKENEPVKPENKEIESVLPVKTSSIVDKSSHTEVASHKPNKDNSIHPETASVQEPSGEEVSQVKLKERKSLSPVKQDAVDPSTPEHAHSYVRKEENDLPTAAVSDGEPLNMHFEVHASKTSGEPLQFDGKNNSRPETPTYGFHPVDSSVSGKPAISNDFKFETQLSGEELTADKQKAESVVSSDDELSLSASVEKSGALPSKSEFVQGRFIVSVSNNRPETPISDKLEQVKPTPEQPMEITLQDVTAAVGSVSVPSLTPSSSMESLNSVGSHSGVQTSLAFSSSPQTVIAEGPVLTTVAGGSIKDLPRKNSGQSDLIIDAKIVKQDGEQSKQSGEQKKVVPKVKGQLEQRLQIAIDLSAEDEEEWKKIFARQCKEKEDLEKKHEKEIVQFKKKVESRKQRQQQQRAQQQQQQRKDAYQAQMKKEKLKEQQQGTAGGQVISRHKSSTDETELQAVEHAKSNGCSSESNTSKKSFSGIDKEIEQLAQFESKIKKKPSSSVVQTRQSGQPPTGKMETKLSLNQIKVNQKIQTVTNPVPARNGPQVVVPTAVPQQPMGTFTGARNPSFPNLQAPQGVQVPVTSYGGAVMNGPWPSGPDNVQWAPNMEEHQWSSVTEPPPPWPAGAVTVNSGSNSSGQYGVRMPQQFVPAASVPGQQFVVQTAPHPQMPHR</sequence>
<keyword evidence="7" id="KW-0067">ATP-binding</keyword>
<dbReference type="CDD" id="cd13983">
    <property type="entry name" value="STKc_WNK"/>
    <property type="match status" value="1"/>
</dbReference>
<dbReference type="PROSITE" id="PS00108">
    <property type="entry name" value="PROTEIN_KINASE_ST"/>
    <property type="match status" value="1"/>
</dbReference>
<feature type="compositionally biased region" description="Polar residues" evidence="10">
    <location>
        <begin position="562"/>
        <end position="575"/>
    </location>
</feature>
<evidence type="ECO:0000313" key="13">
    <source>
        <dbReference type="Proteomes" id="UP001159405"/>
    </source>
</evidence>
<feature type="region of interest" description="Disordered" evidence="10">
    <location>
        <begin position="757"/>
        <end position="1086"/>
    </location>
</feature>
<dbReference type="EMBL" id="CALNXK010000375">
    <property type="protein sequence ID" value="CAH3184104.1"/>
    <property type="molecule type" value="Genomic_DNA"/>
</dbReference>
<feature type="compositionally biased region" description="Basic and acidic residues" evidence="10">
    <location>
        <begin position="440"/>
        <end position="485"/>
    </location>
</feature>
<feature type="compositionally biased region" description="Basic and acidic residues" evidence="10">
    <location>
        <begin position="882"/>
        <end position="895"/>
    </location>
</feature>
<evidence type="ECO:0000256" key="3">
    <source>
        <dbReference type="ARBA" id="ARBA00022527"/>
    </source>
</evidence>
<evidence type="ECO:0000256" key="2">
    <source>
        <dbReference type="ARBA" id="ARBA00012513"/>
    </source>
</evidence>
<feature type="compositionally biased region" description="Low complexity" evidence="10">
    <location>
        <begin position="604"/>
        <end position="648"/>
    </location>
</feature>
<feature type="compositionally biased region" description="Basic and acidic residues" evidence="10">
    <location>
        <begin position="1393"/>
        <end position="1409"/>
    </location>
</feature>
<evidence type="ECO:0000259" key="11">
    <source>
        <dbReference type="PROSITE" id="PS50011"/>
    </source>
</evidence>
<evidence type="ECO:0000313" key="12">
    <source>
        <dbReference type="EMBL" id="CAH3184104.1"/>
    </source>
</evidence>
<accession>A0ABN8RY74</accession>
<dbReference type="InterPro" id="IPR008271">
    <property type="entry name" value="Ser/Thr_kinase_AS"/>
</dbReference>
<evidence type="ECO:0000256" key="8">
    <source>
        <dbReference type="ARBA" id="ARBA00047899"/>
    </source>
</evidence>
<feature type="region of interest" description="Disordered" evidence="10">
    <location>
        <begin position="440"/>
        <end position="511"/>
    </location>
</feature>
<dbReference type="EC" id="2.7.11.1" evidence="2"/>
<dbReference type="Gene3D" id="3.10.20.90">
    <property type="entry name" value="Phosphatidylinositol 3-kinase Catalytic Subunit, Chain A, domain 1"/>
    <property type="match status" value="2"/>
</dbReference>
<comment type="cofactor">
    <cofactor evidence="1">
        <name>Mg(2+)</name>
        <dbReference type="ChEBI" id="CHEBI:18420"/>
    </cofactor>
</comment>
<feature type="region of interest" description="Disordered" evidence="10">
    <location>
        <begin position="548"/>
        <end position="683"/>
    </location>
</feature>
<feature type="compositionally biased region" description="Basic and acidic residues" evidence="10">
    <location>
        <begin position="666"/>
        <end position="683"/>
    </location>
</feature>
<feature type="compositionally biased region" description="Low complexity" evidence="10">
    <location>
        <begin position="867"/>
        <end position="881"/>
    </location>
</feature>
<feature type="compositionally biased region" description="Basic and acidic residues" evidence="10">
    <location>
        <begin position="48"/>
        <end position="63"/>
    </location>
</feature>
<keyword evidence="13" id="KW-1185">Reference proteome</keyword>
<dbReference type="Pfam" id="PF24889">
    <property type="entry name" value="CCTL2_WNK"/>
    <property type="match status" value="1"/>
</dbReference>
<dbReference type="Gene3D" id="1.10.510.10">
    <property type="entry name" value="Transferase(Phosphotransferase) domain 1"/>
    <property type="match status" value="1"/>
</dbReference>
<feature type="region of interest" description="Disordered" evidence="10">
    <location>
        <begin position="1099"/>
        <end position="1135"/>
    </location>
</feature>